<dbReference type="InterPro" id="IPR029021">
    <property type="entry name" value="Prot-tyrosine_phosphatase-like"/>
</dbReference>
<name>A0A4R4YJF5_9ACTN</name>
<gene>
    <name evidence="2" type="ORF">E1263_39410</name>
</gene>
<dbReference type="PROSITE" id="PS50056">
    <property type="entry name" value="TYR_PHOSPHATASE_2"/>
    <property type="match status" value="1"/>
</dbReference>
<dbReference type="GO" id="GO:0004721">
    <property type="term" value="F:phosphoprotein phosphatase activity"/>
    <property type="evidence" value="ECO:0007669"/>
    <property type="project" value="InterPro"/>
</dbReference>
<comment type="caution">
    <text evidence="2">The sequence shown here is derived from an EMBL/GenBank/DDBJ whole genome shotgun (WGS) entry which is preliminary data.</text>
</comment>
<dbReference type="Pfam" id="PF13350">
    <property type="entry name" value="Y_phosphatase3"/>
    <property type="match status" value="1"/>
</dbReference>
<dbReference type="RefSeq" id="WP_132177054.1">
    <property type="nucleotide sequence ID" value="NZ_SMKX01000215.1"/>
</dbReference>
<evidence type="ECO:0000259" key="1">
    <source>
        <dbReference type="PROSITE" id="PS50056"/>
    </source>
</evidence>
<evidence type="ECO:0000313" key="3">
    <source>
        <dbReference type="Proteomes" id="UP000295124"/>
    </source>
</evidence>
<accession>A0A4R4YJF5</accession>
<dbReference type="InterPro" id="IPR000387">
    <property type="entry name" value="Tyr_Pase_dom"/>
</dbReference>
<feature type="domain" description="Tyrosine specific protein phosphatases" evidence="1">
    <location>
        <begin position="107"/>
        <end position="170"/>
    </location>
</feature>
<sequence>MRDLQWDGCINARDLGGLGSMRTGAIVRMEAPTRLSADGWEAAWAYGIRTIVDLRHVNEGPPDQVPRPAGLTVVQVPQDPATDTPFYKHWSQLDSLSSPLYFPALLTEYPEVIVAAARAITNAPPGGVVIHCASGKDRTGLLSLALLALAGTEPEVIIADYLLTYERMKPRFDELGLRDQLTAVTDIVIAHGTTVEASLASTIEMLAMPAFLLSNGLRKEELNALRARLLVPLHDGEGPA</sequence>
<dbReference type="InterPro" id="IPR016130">
    <property type="entry name" value="Tyr_Pase_AS"/>
</dbReference>
<dbReference type="SUPFAM" id="SSF52799">
    <property type="entry name" value="(Phosphotyrosine protein) phosphatases II"/>
    <property type="match status" value="1"/>
</dbReference>
<dbReference type="OrthoDB" id="1188001at2"/>
<protein>
    <submittedName>
        <fullName evidence="2">Tyrosine-protein phosphatase</fullName>
    </submittedName>
</protein>
<dbReference type="Gene3D" id="3.90.190.10">
    <property type="entry name" value="Protein tyrosine phosphatase superfamily"/>
    <property type="match status" value="1"/>
</dbReference>
<evidence type="ECO:0000313" key="2">
    <source>
        <dbReference type="EMBL" id="TDD45068.1"/>
    </source>
</evidence>
<proteinExistence type="predicted"/>
<dbReference type="AlphaFoldDB" id="A0A4R4YJF5"/>
<keyword evidence="3" id="KW-1185">Reference proteome</keyword>
<reference evidence="2 3" key="1">
    <citation type="submission" date="2019-03" db="EMBL/GenBank/DDBJ databases">
        <title>Draft genome sequences of novel Actinobacteria.</title>
        <authorList>
            <person name="Sahin N."/>
            <person name="Ay H."/>
            <person name="Saygin H."/>
        </authorList>
    </citation>
    <scope>NUCLEOTIDE SEQUENCE [LARGE SCALE GENOMIC DNA]</scope>
    <source>
        <strain evidence="2 3">JCM 13523</strain>
    </source>
</reference>
<dbReference type="PROSITE" id="PS00383">
    <property type="entry name" value="TYR_PHOSPHATASE_1"/>
    <property type="match status" value="1"/>
</dbReference>
<dbReference type="InterPro" id="IPR026893">
    <property type="entry name" value="Tyr/Ser_Pase_IphP-type"/>
</dbReference>
<organism evidence="2 3">
    <name type="scientific">Kribbella antibiotica</name>
    <dbReference type="NCBI Taxonomy" id="190195"/>
    <lineage>
        <taxon>Bacteria</taxon>
        <taxon>Bacillati</taxon>
        <taxon>Actinomycetota</taxon>
        <taxon>Actinomycetes</taxon>
        <taxon>Propionibacteriales</taxon>
        <taxon>Kribbellaceae</taxon>
        <taxon>Kribbella</taxon>
    </lineage>
</organism>
<dbReference type="EMBL" id="SMKX01000215">
    <property type="protein sequence ID" value="TDD45068.1"/>
    <property type="molecule type" value="Genomic_DNA"/>
</dbReference>
<dbReference type="Proteomes" id="UP000295124">
    <property type="component" value="Unassembled WGS sequence"/>
</dbReference>